<dbReference type="Gene3D" id="1.20.120.160">
    <property type="entry name" value="HPT domain"/>
    <property type="match status" value="1"/>
</dbReference>
<evidence type="ECO:0000313" key="18">
    <source>
        <dbReference type="EMBL" id="MFC4292233.1"/>
    </source>
</evidence>
<evidence type="ECO:0000256" key="10">
    <source>
        <dbReference type="ARBA" id="ARBA00023012"/>
    </source>
</evidence>
<dbReference type="InterPro" id="IPR003661">
    <property type="entry name" value="HisK_dim/P_dom"/>
</dbReference>
<dbReference type="Proteomes" id="UP001595887">
    <property type="component" value="Unassembled WGS sequence"/>
</dbReference>
<dbReference type="InterPro" id="IPR036641">
    <property type="entry name" value="HPT_dom_sf"/>
</dbReference>
<feature type="domain" description="HPt" evidence="17">
    <location>
        <begin position="741"/>
        <end position="838"/>
    </location>
</feature>
<evidence type="ECO:0000259" key="15">
    <source>
        <dbReference type="PROSITE" id="PS50109"/>
    </source>
</evidence>
<dbReference type="SMART" id="SM00387">
    <property type="entry name" value="HATPase_c"/>
    <property type="match status" value="1"/>
</dbReference>
<evidence type="ECO:0000259" key="16">
    <source>
        <dbReference type="PROSITE" id="PS50110"/>
    </source>
</evidence>
<feature type="transmembrane region" description="Helical" evidence="14">
    <location>
        <begin position="116"/>
        <end position="136"/>
    </location>
</feature>
<dbReference type="Gene3D" id="1.10.287.130">
    <property type="match status" value="1"/>
</dbReference>
<dbReference type="CDD" id="cd00082">
    <property type="entry name" value="HisKA"/>
    <property type="match status" value="1"/>
</dbReference>
<keyword evidence="10" id="KW-0902">Two-component regulatory system</keyword>
<keyword evidence="8 18" id="KW-0067">ATP-binding</keyword>
<sequence length="849" mass="92247">MIERIKTKFAARTPEQEILFNRLVIGILAALACYWVGLNIAVSAAFTVYLLCNGALYVMQKADLWQAEKRWYAAIILDVWMVMATMLVEPENMSWAYPMILWMILGNGFRFGLRYLAAASILSALGFGFVVATSAYWQENSITGWGLTGALIIIPAYCSTLIRKLSKSKEQAEMASRAKSYFLASVSHELRTPLNAILGYGNHLKQMKLPKKQHEMVEASVLAGEHLLKLIEQLIQVAKTETGAPETKNTRFRPTDIMTEVRDIMAIRAEEKGLSVKLHAAAMTDELVDGPEEITRNILINLMGNAIKFTESGSISIRSAIHNADGTDMLCVTVCDTGIGIAQGAQEKIFKPFQQADDSVMDRFGGTGLGLAICRQLVEQVGGEINVTSQVGHGSEFHVKIPVNVGQNVNGSINDTAAADGFADRAEEDIHILSLGQLEPELLASAQSQDNYIVRHIACASVADIQSAIDGNELAKFSIALIDYNLAAQLDADHSLWAQFAAAEVAPVLVEAAETVELEDIALRAAFASVIPATPNFQQLRSAVRIGCSFAKHNSFDEEYDDSEPATVAPRSVLVADDNRTNRNVLSAILESAGHKVIMATDGDEALDILEQGGIDIWLLDVNMPRLNGIDACAMWRQIEGNREHLPIIGVTADATSETEEKCLAAGMDLRITKPVDARLLINIIEEYCGAIEPNETAPLSAPGSVASDPLGRVVSLQNRQVSPSSALNPAQIEYLASIGNMKFVAEMIDSFRQDAEEVITDMQKSVAGGDVDQFRFCAHALKSSANNIGAETLAAIAAKLEKITEGEFHEMASTYLQKVEAELLRVRDALDLECKGFSSDVGRTSSAH</sequence>
<dbReference type="PROSITE" id="PS50894">
    <property type="entry name" value="HPT"/>
    <property type="match status" value="1"/>
</dbReference>
<keyword evidence="11 14" id="KW-0472">Membrane</keyword>
<dbReference type="Gene3D" id="3.30.565.10">
    <property type="entry name" value="Histidine kinase-like ATPase, C-terminal domain"/>
    <property type="match status" value="1"/>
</dbReference>
<dbReference type="InterPro" id="IPR004358">
    <property type="entry name" value="Sig_transdc_His_kin-like_C"/>
</dbReference>
<name>A0ABV8RFS1_9SPHN</name>
<dbReference type="CDD" id="cd16922">
    <property type="entry name" value="HATPase_EvgS-ArcB-TorS-like"/>
    <property type="match status" value="1"/>
</dbReference>
<dbReference type="PROSITE" id="PS51257">
    <property type="entry name" value="PROKAR_LIPOPROTEIN"/>
    <property type="match status" value="1"/>
</dbReference>
<comment type="subcellular location">
    <subcellularLocation>
        <location evidence="2">Cell membrane</location>
        <topology evidence="2">Multi-pass membrane protein</topology>
    </subcellularLocation>
</comment>
<reference evidence="19" key="1">
    <citation type="journal article" date="2019" name="Int. J. Syst. Evol. Microbiol.">
        <title>The Global Catalogue of Microorganisms (GCM) 10K type strain sequencing project: providing services to taxonomists for standard genome sequencing and annotation.</title>
        <authorList>
            <consortium name="The Broad Institute Genomics Platform"/>
            <consortium name="The Broad Institute Genome Sequencing Center for Infectious Disease"/>
            <person name="Wu L."/>
            <person name="Ma J."/>
        </authorList>
    </citation>
    <scope>NUCLEOTIDE SEQUENCE [LARGE SCALE GENOMIC DNA]</scope>
    <source>
        <strain evidence="19">CECT 8531</strain>
    </source>
</reference>
<dbReference type="SUPFAM" id="SSF55874">
    <property type="entry name" value="ATPase domain of HSP90 chaperone/DNA topoisomerase II/histidine kinase"/>
    <property type="match status" value="1"/>
</dbReference>
<evidence type="ECO:0000256" key="12">
    <source>
        <dbReference type="PROSITE-ProRule" id="PRU00110"/>
    </source>
</evidence>
<keyword evidence="6 14" id="KW-0812">Transmembrane</keyword>
<dbReference type="SUPFAM" id="SSF52172">
    <property type="entry name" value="CheY-like"/>
    <property type="match status" value="1"/>
</dbReference>
<evidence type="ECO:0000259" key="17">
    <source>
        <dbReference type="PROSITE" id="PS50894"/>
    </source>
</evidence>
<feature type="transmembrane region" description="Helical" evidence="14">
    <location>
        <begin position="20"/>
        <end position="37"/>
    </location>
</feature>
<dbReference type="Gene3D" id="3.40.50.2300">
    <property type="match status" value="1"/>
</dbReference>
<feature type="transmembrane region" description="Helical" evidence="14">
    <location>
        <begin position="71"/>
        <end position="88"/>
    </location>
</feature>
<dbReference type="PRINTS" id="PR00344">
    <property type="entry name" value="BCTRLSENSOR"/>
</dbReference>
<evidence type="ECO:0000256" key="2">
    <source>
        <dbReference type="ARBA" id="ARBA00004651"/>
    </source>
</evidence>
<dbReference type="Pfam" id="PF02518">
    <property type="entry name" value="HATPase_c"/>
    <property type="match status" value="1"/>
</dbReference>
<dbReference type="EC" id="2.7.13.3" evidence="3"/>
<evidence type="ECO:0000256" key="7">
    <source>
        <dbReference type="ARBA" id="ARBA00022741"/>
    </source>
</evidence>
<organism evidence="18 19">
    <name type="scientific">Sphingorhabdus arenilitoris</name>
    <dbReference type="NCBI Taxonomy" id="1490041"/>
    <lineage>
        <taxon>Bacteria</taxon>
        <taxon>Pseudomonadati</taxon>
        <taxon>Pseudomonadota</taxon>
        <taxon>Alphaproteobacteria</taxon>
        <taxon>Sphingomonadales</taxon>
        <taxon>Sphingomonadaceae</taxon>
        <taxon>Sphingorhabdus</taxon>
    </lineage>
</organism>
<evidence type="ECO:0000256" key="4">
    <source>
        <dbReference type="ARBA" id="ARBA00022475"/>
    </source>
</evidence>
<protein>
    <recommendedName>
        <fullName evidence="3">histidine kinase</fullName>
        <ecNumber evidence="3">2.7.13.3</ecNumber>
    </recommendedName>
</protein>
<keyword evidence="19" id="KW-1185">Reference proteome</keyword>
<feature type="domain" description="Response regulatory" evidence="16">
    <location>
        <begin position="572"/>
        <end position="689"/>
    </location>
</feature>
<evidence type="ECO:0000256" key="8">
    <source>
        <dbReference type="ARBA" id="ARBA00022840"/>
    </source>
</evidence>
<dbReference type="PANTHER" id="PTHR45339:SF1">
    <property type="entry name" value="HYBRID SIGNAL TRANSDUCTION HISTIDINE KINASE J"/>
    <property type="match status" value="1"/>
</dbReference>
<dbReference type="Pfam" id="PF00072">
    <property type="entry name" value="Response_reg"/>
    <property type="match status" value="1"/>
</dbReference>
<comment type="caution">
    <text evidence="18">The sequence shown here is derived from an EMBL/GenBank/DDBJ whole genome shotgun (WGS) entry which is preliminary data.</text>
</comment>
<dbReference type="InterPro" id="IPR036097">
    <property type="entry name" value="HisK_dim/P_sf"/>
</dbReference>
<evidence type="ECO:0000313" key="19">
    <source>
        <dbReference type="Proteomes" id="UP001595887"/>
    </source>
</evidence>
<dbReference type="RefSeq" id="WP_381422750.1">
    <property type="nucleotide sequence ID" value="NZ_JBHSDH010000013.1"/>
</dbReference>
<keyword evidence="4" id="KW-1003">Cell membrane</keyword>
<evidence type="ECO:0000256" key="14">
    <source>
        <dbReference type="SAM" id="Phobius"/>
    </source>
</evidence>
<dbReference type="Pfam" id="PF01627">
    <property type="entry name" value="Hpt"/>
    <property type="match status" value="1"/>
</dbReference>
<gene>
    <name evidence="18" type="ORF">ACFOWX_07380</name>
</gene>
<evidence type="ECO:0000256" key="9">
    <source>
        <dbReference type="ARBA" id="ARBA00022989"/>
    </source>
</evidence>
<dbReference type="CDD" id="cd17546">
    <property type="entry name" value="REC_hyHK_CKI1_RcsC-like"/>
    <property type="match status" value="1"/>
</dbReference>
<dbReference type="PROSITE" id="PS50110">
    <property type="entry name" value="RESPONSE_REGULATORY"/>
    <property type="match status" value="1"/>
</dbReference>
<keyword evidence="5 13" id="KW-0597">Phosphoprotein</keyword>
<proteinExistence type="predicted"/>
<dbReference type="SMART" id="SM00388">
    <property type="entry name" value="HisKA"/>
    <property type="match status" value="1"/>
</dbReference>
<dbReference type="SUPFAM" id="SSF47226">
    <property type="entry name" value="Histidine-containing phosphotransfer domain, HPT domain"/>
    <property type="match status" value="1"/>
</dbReference>
<dbReference type="InterPro" id="IPR011006">
    <property type="entry name" value="CheY-like_superfamily"/>
</dbReference>
<feature type="modified residue" description="Phosphohistidine" evidence="12">
    <location>
        <position position="780"/>
    </location>
</feature>
<dbReference type="PROSITE" id="PS50109">
    <property type="entry name" value="HIS_KIN"/>
    <property type="match status" value="1"/>
</dbReference>
<feature type="domain" description="Histidine kinase" evidence="15">
    <location>
        <begin position="185"/>
        <end position="405"/>
    </location>
</feature>
<evidence type="ECO:0000256" key="11">
    <source>
        <dbReference type="ARBA" id="ARBA00023136"/>
    </source>
</evidence>
<dbReference type="InterPro" id="IPR036890">
    <property type="entry name" value="HATPase_C_sf"/>
</dbReference>
<keyword evidence="7" id="KW-0547">Nucleotide-binding</keyword>
<dbReference type="InterPro" id="IPR005467">
    <property type="entry name" value="His_kinase_dom"/>
</dbReference>
<dbReference type="SMART" id="SM00073">
    <property type="entry name" value="HPT"/>
    <property type="match status" value="1"/>
</dbReference>
<feature type="transmembrane region" description="Helical" evidence="14">
    <location>
        <begin position="43"/>
        <end position="59"/>
    </location>
</feature>
<keyword evidence="9 14" id="KW-1133">Transmembrane helix</keyword>
<evidence type="ECO:0000256" key="6">
    <source>
        <dbReference type="ARBA" id="ARBA00022692"/>
    </source>
</evidence>
<dbReference type="InterPro" id="IPR001789">
    <property type="entry name" value="Sig_transdc_resp-reg_receiver"/>
</dbReference>
<dbReference type="InterPro" id="IPR003594">
    <property type="entry name" value="HATPase_dom"/>
</dbReference>
<dbReference type="InterPro" id="IPR008207">
    <property type="entry name" value="Sig_transdc_His_kin_Hpt_dom"/>
</dbReference>
<evidence type="ECO:0000256" key="3">
    <source>
        <dbReference type="ARBA" id="ARBA00012438"/>
    </source>
</evidence>
<feature type="transmembrane region" description="Helical" evidence="14">
    <location>
        <begin position="142"/>
        <end position="162"/>
    </location>
</feature>
<evidence type="ECO:0000256" key="1">
    <source>
        <dbReference type="ARBA" id="ARBA00000085"/>
    </source>
</evidence>
<accession>A0ABV8RFS1</accession>
<evidence type="ECO:0000256" key="5">
    <source>
        <dbReference type="ARBA" id="ARBA00022553"/>
    </source>
</evidence>
<dbReference type="PANTHER" id="PTHR45339">
    <property type="entry name" value="HYBRID SIGNAL TRANSDUCTION HISTIDINE KINASE J"/>
    <property type="match status" value="1"/>
</dbReference>
<dbReference type="EMBL" id="JBHSDH010000013">
    <property type="protein sequence ID" value="MFC4292233.1"/>
    <property type="molecule type" value="Genomic_DNA"/>
</dbReference>
<dbReference type="Pfam" id="PF00512">
    <property type="entry name" value="HisKA"/>
    <property type="match status" value="1"/>
</dbReference>
<feature type="modified residue" description="4-aspartylphosphate" evidence="13">
    <location>
        <position position="621"/>
    </location>
</feature>
<dbReference type="GO" id="GO:0005524">
    <property type="term" value="F:ATP binding"/>
    <property type="evidence" value="ECO:0007669"/>
    <property type="project" value="UniProtKB-KW"/>
</dbReference>
<evidence type="ECO:0000256" key="13">
    <source>
        <dbReference type="PROSITE-ProRule" id="PRU00169"/>
    </source>
</evidence>
<comment type="catalytic activity">
    <reaction evidence="1">
        <text>ATP + protein L-histidine = ADP + protein N-phospho-L-histidine.</text>
        <dbReference type="EC" id="2.7.13.3"/>
    </reaction>
</comment>
<dbReference type="SMART" id="SM00448">
    <property type="entry name" value="REC"/>
    <property type="match status" value="1"/>
</dbReference>
<dbReference type="SUPFAM" id="SSF47384">
    <property type="entry name" value="Homodimeric domain of signal transducing histidine kinase"/>
    <property type="match status" value="1"/>
</dbReference>